<dbReference type="Proteomes" id="UP001595696">
    <property type="component" value="Unassembled WGS sequence"/>
</dbReference>
<dbReference type="Gene3D" id="3.30.450.20">
    <property type="entry name" value="PAS domain"/>
    <property type="match status" value="1"/>
</dbReference>
<evidence type="ECO:0000313" key="17">
    <source>
        <dbReference type="Proteomes" id="UP001595696"/>
    </source>
</evidence>
<dbReference type="InterPro" id="IPR029016">
    <property type="entry name" value="GAF-like_dom_sf"/>
</dbReference>
<dbReference type="SMART" id="SM00388">
    <property type="entry name" value="HisKA"/>
    <property type="match status" value="1"/>
</dbReference>
<dbReference type="InterPro" id="IPR036097">
    <property type="entry name" value="HisK_dim/P_sf"/>
</dbReference>
<dbReference type="PANTHER" id="PTHR42878:SF15">
    <property type="entry name" value="BACTERIOPHYTOCHROME"/>
    <property type="match status" value="1"/>
</dbReference>
<keyword evidence="12" id="KW-0675">Receptor</keyword>
<dbReference type="Gene3D" id="3.30.450.270">
    <property type="match status" value="1"/>
</dbReference>
<sequence>MTSLSDDDALFRLDDRDLAAERAAGTAFDLSQCVNEPIHRLGGIQSYGTLLAIDAADVIAVAGSNSERVLGRSAAGLVGTPAAELIGSDGLAAVHDTLRAPTGDRGLLGLHIPPGGPEFDATVYRSDGVLVIELEPAAVERPFQFARFYPRLRSTLTRLQNARTVLAACAAAVTEIRALTGYDRVVAYRFEGRDGPGEVIAESVADGLDPWQGLWFPATDIPPQARRLYERNWIRVIQDVDDDTAVLVPPLLSDTGAPLDLSDSTLRTVSGFHLEYLRNIEVRSSMSVSLLRDGELWGLIACHGVEPRTLSPEVRTSCEFFGVMLSLQLAALQDAETSRARQTARKALAQLVTALDTDIGQSVRDNGALLAQLVPADAVVLRAADMSTGELARTIAHGDAAEFDATALETLWQRLPALAPGQVWSSGCLGDHDPELTALSPALSGALVLALDGAGTGIAWLRRERRAARTWATDPAQPVRLGPRGERLTPRGSSAVYQAVVRGCSVPWTAPDEAVVQEFGHAITTVVLRHTARLAALNTELRRVNHDLDTFAHAAAHELKEPLRGISNSATFIGEDAGDSLDPTTVRRLGTIRTLAVRMDELINSLLHFAQLGQGELRREPVELRAATERALQIAGARLEEQRVAITLPEPGVTVPADPDRLQEILINLLVNAAKYAADEAPRTVEIGVRGDGRVPVYFVRDNGIGIPEDDQKEVLRLFRRLHPRESRGGGHGAGLAIVDRIVERHGGRLWLESAPGAGTTVYFTLEAEPGAG</sequence>
<evidence type="ECO:0000256" key="10">
    <source>
        <dbReference type="ARBA" id="ARBA00022991"/>
    </source>
</evidence>
<keyword evidence="16" id="KW-0067">ATP-binding</keyword>
<keyword evidence="9" id="KW-0418">Kinase</keyword>
<evidence type="ECO:0000256" key="11">
    <source>
        <dbReference type="ARBA" id="ARBA00023012"/>
    </source>
</evidence>
<keyword evidence="17" id="KW-1185">Reference proteome</keyword>
<dbReference type="InterPro" id="IPR005467">
    <property type="entry name" value="His_kinase_dom"/>
</dbReference>
<evidence type="ECO:0000256" key="3">
    <source>
        <dbReference type="ARBA" id="ARBA00006402"/>
    </source>
</evidence>
<dbReference type="InterPro" id="IPR043150">
    <property type="entry name" value="Phytochrome_PHY_sf"/>
</dbReference>
<keyword evidence="10" id="KW-0157">Chromophore</keyword>
<evidence type="ECO:0000256" key="5">
    <source>
        <dbReference type="ARBA" id="ARBA00022543"/>
    </source>
</evidence>
<dbReference type="EMBL" id="JBHSAX010000022">
    <property type="protein sequence ID" value="MFC3965532.1"/>
    <property type="molecule type" value="Genomic_DNA"/>
</dbReference>
<dbReference type="GO" id="GO:0005524">
    <property type="term" value="F:ATP binding"/>
    <property type="evidence" value="ECO:0007669"/>
    <property type="project" value="UniProtKB-KW"/>
</dbReference>
<protein>
    <recommendedName>
        <fullName evidence="13">Sensor-like histidine kinase SenX3</fullName>
        <ecNumber evidence="4">2.7.13.3</ecNumber>
    </recommendedName>
</protein>
<evidence type="ECO:0000313" key="16">
    <source>
        <dbReference type="EMBL" id="MFC3965532.1"/>
    </source>
</evidence>
<organism evidence="16 17">
    <name type="scientific">Nocardia jiangsuensis</name>
    <dbReference type="NCBI Taxonomy" id="1691563"/>
    <lineage>
        <taxon>Bacteria</taxon>
        <taxon>Bacillati</taxon>
        <taxon>Actinomycetota</taxon>
        <taxon>Actinomycetes</taxon>
        <taxon>Mycobacteriales</taxon>
        <taxon>Nocardiaceae</taxon>
        <taxon>Nocardia</taxon>
    </lineage>
</organism>
<dbReference type="Gene3D" id="3.30.565.10">
    <property type="entry name" value="Histidine kinase-like ATPase, C-terminal domain"/>
    <property type="match status" value="1"/>
</dbReference>
<keyword evidence="5" id="KW-0600">Photoreceptor protein</keyword>
<evidence type="ECO:0000259" key="15">
    <source>
        <dbReference type="PROSITE" id="PS50109"/>
    </source>
</evidence>
<dbReference type="InterPro" id="IPR036890">
    <property type="entry name" value="HATPase_C_sf"/>
</dbReference>
<dbReference type="EC" id="2.7.13.3" evidence="4"/>
<evidence type="ECO:0000256" key="4">
    <source>
        <dbReference type="ARBA" id="ARBA00012438"/>
    </source>
</evidence>
<dbReference type="SUPFAM" id="SSF47384">
    <property type="entry name" value="Homodimeric domain of signal transducing histidine kinase"/>
    <property type="match status" value="1"/>
</dbReference>
<dbReference type="InterPro" id="IPR013654">
    <property type="entry name" value="PAS_2"/>
</dbReference>
<reference evidence="17" key="1">
    <citation type="journal article" date="2019" name="Int. J. Syst. Evol. Microbiol.">
        <title>The Global Catalogue of Microorganisms (GCM) 10K type strain sequencing project: providing services to taxonomists for standard genome sequencing and annotation.</title>
        <authorList>
            <consortium name="The Broad Institute Genomics Platform"/>
            <consortium name="The Broad Institute Genome Sequencing Center for Infectious Disease"/>
            <person name="Wu L."/>
            <person name="Ma J."/>
        </authorList>
    </citation>
    <scope>NUCLEOTIDE SEQUENCE [LARGE SCALE GENOMIC DNA]</scope>
    <source>
        <strain evidence="17">CGMCC 4.7330</strain>
    </source>
</reference>
<dbReference type="InterPro" id="IPR003018">
    <property type="entry name" value="GAF"/>
</dbReference>
<keyword evidence="8" id="KW-0808">Transferase</keyword>
<dbReference type="InterPro" id="IPR003661">
    <property type="entry name" value="HisK_dim/P_dom"/>
</dbReference>
<evidence type="ECO:0000256" key="7">
    <source>
        <dbReference type="ARBA" id="ARBA00022606"/>
    </source>
</evidence>
<dbReference type="InterPro" id="IPR003594">
    <property type="entry name" value="HATPase_dom"/>
</dbReference>
<dbReference type="Gene3D" id="1.10.287.130">
    <property type="match status" value="1"/>
</dbReference>
<evidence type="ECO:0000256" key="8">
    <source>
        <dbReference type="ARBA" id="ARBA00022679"/>
    </source>
</evidence>
<keyword evidence="16" id="KW-0547">Nucleotide-binding</keyword>
<dbReference type="SUPFAM" id="SSF55781">
    <property type="entry name" value="GAF domain-like"/>
    <property type="match status" value="2"/>
</dbReference>
<dbReference type="PANTHER" id="PTHR42878">
    <property type="entry name" value="TWO-COMPONENT HISTIDINE KINASE"/>
    <property type="match status" value="1"/>
</dbReference>
<dbReference type="InterPro" id="IPR013515">
    <property type="entry name" value="Phytochrome_cen-reg"/>
</dbReference>
<dbReference type="CDD" id="cd00082">
    <property type="entry name" value="HisKA"/>
    <property type="match status" value="1"/>
</dbReference>
<dbReference type="SMART" id="SM00065">
    <property type="entry name" value="GAF"/>
    <property type="match status" value="1"/>
</dbReference>
<dbReference type="SUPFAM" id="SSF55785">
    <property type="entry name" value="PYP-like sensor domain (PAS domain)"/>
    <property type="match status" value="1"/>
</dbReference>
<dbReference type="InterPro" id="IPR016132">
    <property type="entry name" value="Phyto_chromo_attachment"/>
</dbReference>
<dbReference type="Gene3D" id="3.30.450.40">
    <property type="match status" value="1"/>
</dbReference>
<comment type="caution">
    <text evidence="16">The sequence shown here is derived from an EMBL/GenBank/DDBJ whole genome shotgun (WGS) entry which is preliminary data.</text>
</comment>
<evidence type="ECO:0000256" key="6">
    <source>
        <dbReference type="ARBA" id="ARBA00022553"/>
    </source>
</evidence>
<dbReference type="Pfam" id="PF08446">
    <property type="entry name" value="PAS_2"/>
    <property type="match status" value="1"/>
</dbReference>
<evidence type="ECO:0000256" key="1">
    <source>
        <dbReference type="ARBA" id="ARBA00000085"/>
    </source>
</evidence>
<evidence type="ECO:0000256" key="2">
    <source>
        <dbReference type="ARBA" id="ARBA00004236"/>
    </source>
</evidence>
<evidence type="ECO:0000256" key="12">
    <source>
        <dbReference type="ARBA" id="ARBA00023170"/>
    </source>
</evidence>
<dbReference type="Pfam" id="PF00512">
    <property type="entry name" value="HisKA"/>
    <property type="match status" value="1"/>
</dbReference>
<dbReference type="InterPro" id="IPR035965">
    <property type="entry name" value="PAS-like_dom_sf"/>
</dbReference>
<evidence type="ECO:0000256" key="13">
    <source>
        <dbReference type="ARBA" id="ARBA00039401"/>
    </source>
</evidence>
<feature type="domain" description="Histidine kinase" evidence="15">
    <location>
        <begin position="554"/>
        <end position="770"/>
    </location>
</feature>
<dbReference type="RefSeq" id="WP_378615448.1">
    <property type="nucleotide sequence ID" value="NZ_JBHSAX010000022.1"/>
</dbReference>
<dbReference type="Pfam" id="PF02518">
    <property type="entry name" value="HATPase_c"/>
    <property type="match status" value="1"/>
</dbReference>
<dbReference type="PROSITE" id="PS50046">
    <property type="entry name" value="PHYTOCHROME_2"/>
    <property type="match status" value="1"/>
</dbReference>
<keyword evidence="11" id="KW-0902">Two-component regulatory system</keyword>
<accession>A0ABV8DZF0</accession>
<gene>
    <name evidence="16" type="ORF">ACFO0B_26375</name>
</gene>
<dbReference type="Pfam" id="PF00360">
    <property type="entry name" value="PHY"/>
    <property type="match status" value="1"/>
</dbReference>
<comment type="subcellular location">
    <subcellularLocation>
        <location evidence="2">Cell membrane</location>
    </subcellularLocation>
</comment>
<dbReference type="InterPro" id="IPR050351">
    <property type="entry name" value="BphY/WalK/GraS-like"/>
</dbReference>
<name>A0ABV8DZF0_9NOCA</name>
<comment type="catalytic activity">
    <reaction evidence="1">
        <text>ATP + protein L-histidine = ADP + protein N-phospho-L-histidine.</text>
        <dbReference type="EC" id="2.7.13.3"/>
    </reaction>
</comment>
<dbReference type="SUPFAM" id="SSF55874">
    <property type="entry name" value="ATPase domain of HSP90 chaperone/DNA topoisomerase II/histidine kinase"/>
    <property type="match status" value="1"/>
</dbReference>
<feature type="domain" description="Phytochrome chromophore attachment site" evidence="14">
    <location>
        <begin position="164"/>
        <end position="323"/>
    </location>
</feature>
<dbReference type="Pfam" id="PF01590">
    <property type="entry name" value="GAF"/>
    <property type="match status" value="1"/>
</dbReference>
<dbReference type="PRINTS" id="PR00344">
    <property type="entry name" value="BCTRLSENSOR"/>
</dbReference>
<dbReference type="InterPro" id="IPR004358">
    <property type="entry name" value="Sig_transdc_His_kin-like_C"/>
</dbReference>
<keyword evidence="6" id="KW-0597">Phosphoprotein</keyword>
<proteinExistence type="inferred from homology"/>
<keyword evidence="7" id="KW-0716">Sensory transduction</keyword>
<evidence type="ECO:0000256" key="9">
    <source>
        <dbReference type="ARBA" id="ARBA00022777"/>
    </source>
</evidence>
<comment type="similarity">
    <text evidence="3">In the N-terminal section; belongs to the phytochrome family.</text>
</comment>
<evidence type="ECO:0000259" key="14">
    <source>
        <dbReference type="PROSITE" id="PS50046"/>
    </source>
</evidence>
<dbReference type="PROSITE" id="PS50109">
    <property type="entry name" value="HIS_KIN"/>
    <property type="match status" value="1"/>
</dbReference>
<dbReference type="SMART" id="SM00387">
    <property type="entry name" value="HATPase_c"/>
    <property type="match status" value="1"/>
</dbReference>